<feature type="domain" description="HTH marR-type" evidence="4">
    <location>
        <begin position="1"/>
        <end position="122"/>
    </location>
</feature>
<evidence type="ECO:0000259" key="4">
    <source>
        <dbReference type="PROSITE" id="PS50995"/>
    </source>
</evidence>
<dbReference type="InterPro" id="IPR011991">
    <property type="entry name" value="ArsR-like_HTH"/>
</dbReference>
<dbReference type="InterPro" id="IPR036388">
    <property type="entry name" value="WH-like_DNA-bd_sf"/>
</dbReference>
<dbReference type="KEGG" id="copr:Cop2CBH44_13870"/>
<dbReference type="CDD" id="cd00090">
    <property type="entry name" value="HTH_ARSR"/>
    <property type="match status" value="1"/>
</dbReference>
<dbReference type="AlphaFoldDB" id="A0A7G1HX84"/>
<dbReference type="SMART" id="SM00347">
    <property type="entry name" value="HTH_MARR"/>
    <property type="match status" value="1"/>
</dbReference>
<evidence type="ECO:0000256" key="3">
    <source>
        <dbReference type="ARBA" id="ARBA00023163"/>
    </source>
</evidence>
<dbReference type="GO" id="GO:0003677">
    <property type="term" value="F:DNA binding"/>
    <property type="evidence" value="ECO:0007669"/>
    <property type="project" value="UniProtKB-KW"/>
</dbReference>
<organism evidence="5 6">
    <name type="scientific">Coprobacter secundus subsp. similis</name>
    <dbReference type="NCBI Taxonomy" id="2751153"/>
    <lineage>
        <taxon>Bacteria</taxon>
        <taxon>Pseudomonadati</taxon>
        <taxon>Bacteroidota</taxon>
        <taxon>Bacteroidia</taxon>
        <taxon>Bacteroidales</taxon>
        <taxon>Barnesiellaceae</taxon>
        <taxon>Coprobacter</taxon>
    </lineage>
</organism>
<dbReference type="RefSeq" id="WP_021931155.1">
    <property type="nucleotide sequence ID" value="NZ_AP023322.1"/>
</dbReference>
<dbReference type="InterPro" id="IPR036390">
    <property type="entry name" value="WH_DNA-bd_sf"/>
</dbReference>
<dbReference type="Proteomes" id="UP000594042">
    <property type="component" value="Chromosome"/>
</dbReference>
<keyword evidence="1" id="KW-0805">Transcription regulation</keyword>
<evidence type="ECO:0000313" key="5">
    <source>
        <dbReference type="EMBL" id="BCI63034.1"/>
    </source>
</evidence>
<keyword evidence="6" id="KW-1185">Reference proteome</keyword>
<evidence type="ECO:0000256" key="2">
    <source>
        <dbReference type="ARBA" id="ARBA00023125"/>
    </source>
</evidence>
<dbReference type="PANTHER" id="PTHR33164:SF43">
    <property type="entry name" value="HTH-TYPE TRANSCRIPTIONAL REPRESSOR YETL"/>
    <property type="match status" value="1"/>
</dbReference>
<dbReference type="PROSITE" id="PS50995">
    <property type="entry name" value="HTH_MARR_2"/>
    <property type="match status" value="1"/>
</dbReference>
<dbReference type="SUPFAM" id="SSF46785">
    <property type="entry name" value="Winged helix' DNA-binding domain"/>
    <property type="match status" value="1"/>
</dbReference>
<dbReference type="InterPro" id="IPR039422">
    <property type="entry name" value="MarR/SlyA-like"/>
</dbReference>
<dbReference type="GO" id="GO:0003700">
    <property type="term" value="F:DNA-binding transcription factor activity"/>
    <property type="evidence" value="ECO:0007669"/>
    <property type="project" value="InterPro"/>
</dbReference>
<accession>A0A7G1HX84</accession>
<evidence type="ECO:0000313" key="6">
    <source>
        <dbReference type="Proteomes" id="UP000594042"/>
    </source>
</evidence>
<dbReference type="Gene3D" id="1.10.10.10">
    <property type="entry name" value="Winged helix-like DNA-binding domain superfamily/Winged helix DNA-binding domain"/>
    <property type="match status" value="1"/>
</dbReference>
<reference evidence="6" key="1">
    <citation type="submission" date="2020-07" db="EMBL/GenBank/DDBJ databases">
        <title>Complete genome sequencing of Coprobacter sp. strain 2CBH44.</title>
        <authorList>
            <person name="Sakamoto M."/>
            <person name="Murakami T."/>
            <person name="Mori H."/>
        </authorList>
    </citation>
    <scope>NUCLEOTIDE SEQUENCE [LARGE SCALE GENOMIC DNA]</scope>
    <source>
        <strain evidence="6">2CBH44</strain>
    </source>
</reference>
<dbReference type="PANTHER" id="PTHR33164">
    <property type="entry name" value="TRANSCRIPTIONAL REGULATOR, MARR FAMILY"/>
    <property type="match status" value="1"/>
</dbReference>
<evidence type="ECO:0000256" key="1">
    <source>
        <dbReference type="ARBA" id="ARBA00023015"/>
    </source>
</evidence>
<dbReference type="GO" id="GO:0006950">
    <property type="term" value="P:response to stress"/>
    <property type="evidence" value="ECO:0007669"/>
    <property type="project" value="TreeGrafter"/>
</dbReference>
<dbReference type="InterPro" id="IPR000835">
    <property type="entry name" value="HTH_MarR-typ"/>
</dbReference>
<dbReference type="InterPro" id="IPR055166">
    <property type="entry name" value="Transc_reg_Sar_Rot_HTH"/>
</dbReference>
<sequence length="122" mass="13861">MDTLCYIREIYQAISEFEIFFHQKYGISLNEGMLLCSLKNGSLPAGEIAKKLNLSQSNTSKVLKSVESKKLVKRTLGEKDRRQIYYLLTSTGKNTIDNIKCEKENMPSLLKCLVENANNPKP</sequence>
<keyword evidence="3" id="KW-0804">Transcription</keyword>
<protein>
    <submittedName>
        <fullName evidence="5">DNA-binding protein</fullName>
    </submittedName>
</protein>
<proteinExistence type="predicted"/>
<keyword evidence="2 5" id="KW-0238">DNA-binding</keyword>
<name>A0A7G1HX84_9BACT</name>
<gene>
    <name evidence="5" type="ORF">Cop2CBH44_13870</name>
</gene>
<dbReference type="Pfam" id="PF22381">
    <property type="entry name" value="Staph_reg_Sar_Rot"/>
    <property type="match status" value="1"/>
</dbReference>
<dbReference type="EMBL" id="AP023322">
    <property type="protein sequence ID" value="BCI63034.1"/>
    <property type="molecule type" value="Genomic_DNA"/>
</dbReference>